<keyword evidence="3" id="KW-1185">Reference proteome</keyword>
<name>F0YKW9_AURAN</name>
<organism evidence="3">
    <name type="scientific">Aureococcus anophagefferens</name>
    <name type="common">Harmful bloom alga</name>
    <dbReference type="NCBI Taxonomy" id="44056"/>
    <lineage>
        <taxon>Eukaryota</taxon>
        <taxon>Sar</taxon>
        <taxon>Stramenopiles</taxon>
        <taxon>Ochrophyta</taxon>
        <taxon>Pelagophyceae</taxon>
        <taxon>Pelagomonadales</taxon>
        <taxon>Pelagomonadaceae</taxon>
        <taxon>Aureococcus</taxon>
    </lineage>
</organism>
<evidence type="ECO:0000313" key="3">
    <source>
        <dbReference type="Proteomes" id="UP000002729"/>
    </source>
</evidence>
<accession>F0YKW9</accession>
<evidence type="ECO:0000313" key="2">
    <source>
        <dbReference type="EMBL" id="EGB04248.1"/>
    </source>
</evidence>
<dbReference type="Proteomes" id="UP000002729">
    <property type="component" value="Unassembled WGS sequence"/>
</dbReference>
<dbReference type="EMBL" id="GL833154">
    <property type="protein sequence ID" value="EGB04248.1"/>
    <property type="molecule type" value="Genomic_DNA"/>
</dbReference>
<reference evidence="2 3" key="1">
    <citation type="journal article" date="2011" name="Proc. Natl. Acad. Sci. U.S.A.">
        <title>Niche of harmful alga Aureococcus anophagefferens revealed through ecogenomics.</title>
        <authorList>
            <person name="Gobler C.J."/>
            <person name="Berry D.L."/>
            <person name="Dyhrman S.T."/>
            <person name="Wilhelm S.W."/>
            <person name="Salamov A."/>
            <person name="Lobanov A.V."/>
            <person name="Zhang Y."/>
            <person name="Collier J.L."/>
            <person name="Wurch L.L."/>
            <person name="Kustka A.B."/>
            <person name="Dill B.D."/>
            <person name="Shah M."/>
            <person name="VerBerkmoes N.C."/>
            <person name="Kuo A."/>
            <person name="Terry A."/>
            <person name="Pangilinan J."/>
            <person name="Lindquist E.A."/>
            <person name="Lucas S."/>
            <person name="Paulsen I.T."/>
            <person name="Hattenrath-Lehmann T.K."/>
            <person name="Talmage S.C."/>
            <person name="Walker E.A."/>
            <person name="Koch F."/>
            <person name="Burson A.M."/>
            <person name="Marcoval M.A."/>
            <person name="Tang Y.Z."/>
            <person name="Lecleir G.R."/>
            <person name="Coyne K.J."/>
            <person name="Berg G.M."/>
            <person name="Bertrand E.M."/>
            <person name="Saito M.A."/>
            <person name="Gladyshev V.N."/>
            <person name="Grigoriev I.V."/>
        </authorList>
    </citation>
    <scope>NUCLEOTIDE SEQUENCE [LARGE SCALE GENOMIC DNA]</scope>
    <source>
        <strain evidence="3">CCMP 1984</strain>
    </source>
</reference>
<keyword evidence="1" id="KW-0472">Membrane</keyword>
<sequence>MVSHDENCCLMVESSPPRFGNWLSLDPPGLLGYAVPPSGILKLPSYRTPLISVVMLAVGALFVAGFVSRGLASAAATSIAADDGISTLEGPALLEYAMTCNDPSGFEVRKHVGSAVLCEPLEKDNRGGVTSHSRCQLDPQHEVMGPQEYL</sequence>
<dbReference type="InParanoid" id="F0YKW9"/>
<gene>
    <name evidence="2" type="ORF">AURANDRAFT_67366</name>
</gene>
<protein>
    <submittedName>
        <fullName evidence="2">Uncharacterized protein</fullName>
    </submittedName>
</protein>
<proteinExistence type="predicted"/>
<dbReference type="AlphaFoldDB" id="F0YKW9"/>
<dbReference type="GeneID" id="20226213"/>
<feature type="transmembrane region" description="Helical" evidence="1">
    <location>
        <begin position="46"/>
        <end position="67"/>
    </location>
</feature>
<evidence type="ECO:0000256" key="1">
    <source>
        <dbReference type="SAM" id="Phobius"/>
    </source>
</evidence>
<keyword evidence="1" id="KW-0812">Transmembrane</keyword>
<dbReference type="RefSeq" id="XP_009041099.1">
    <property type="nucleotide sequence ID" value="XM_009042851.1"/>
</dbReference>
<keyword evidence="1" id="KW-1133">Transmembrane helix</keyword>
<dbReference type="KEGG" id="aaf:AURANDRAFT_67366"/>